<evidence type="ECO:0000313" key="2">
    <source>
        <dbReference type="Proteomes" id="UP000824334"/>
    </source>
</evidence>
<name>A0ABX8TJT8_9CAUL</name>
<gene>
    <name evidence="1" type="ORF">KWG56_05685</name>
</gene>
<dbReference type="GeneID" id="94374746"/>
<keyword evidence="2" id="KW-1185">Reference proteome</keyword>
<protein>
    <recommendedName>
        <fullName evidence="3">SatD family (SatD)</fullName>
    </recommendedName>
</protein>
<accession>A0ABX8TJT8</accession>
<evidence type="ECO:0008006" key="3">
    <source>
        <dbReference type="Google" id="ProtNLM"/>
    </source>
</evidence>
<reference evidence="1 2" key="1">
    <citation type="submission" date="2021-07" db="EMBL/GenBank/DDBJ databases">
        <title>Isolation and characterization of bacteria from a gold mining with a capacity of golden bioaccumulation.</title>
        <authorList>
            <person name="Yang X.J."/>
        </authorList>
    </citation>
    <scope>NUCLEOTIDE SEQUENCE [LARGE SCALE GENOMIC DNA]</scope>
    <source>
        <strain evidence="1 2">Au29</strain>
    </source>
</reference>
<evidence type="ECO:0000313" key="1">
    <source>
        <dbReference type="EMBL" id="QYC11466.1"/>
    </source>
</evidence>
<dbReference type="Proteomes" id="UP000824334">
    <property type="component" value="Chromosome"/>
</dbReference>
<organism evidence="1 2">
    <name type="scientific">Brevundimonas nasdae</name>
    <dbReference type="NCBI Taxonomy" id="172043"/>
    <lineage>
        <taxon>Bacteria</taxon>
        <taxon>Pseudomonadati</taxon>
        <taxon>Pseudomonadota</taxon>
        <taxon>Alphaproteobacteria</taxon>
        <taxon>Caulobacterales</taxon>
        <taxon>Caulobacteraceae</taxon>
        <taxon>Brevundimonas</taxon>
    </lineage>
</organism>
<sequence length="222" mass="24007">MTPPIVAVLTGDIVNSTKMSAEDLVSVRGVLERAATDAGGWSHRPTHGPDFYRGDAWQLVLEDPHLFLRTAVWLKASLIASDLKAQTRIAIGIGAAEAIDQDMVSRSLGEAFTQSGRTLDAMGKRRDMGFVLPAALGQFDWLPAQVTVCDYIVSRWTRSQAEVALPLLRPDAPTQAEAAEALDRHPQSISRVYRDAGLYALLEVLALVEALPFDRLGAGSAT</sequence>
<dbReference type="RefSeq" id="WP_219354045.1">
    <property type="nucleotide sequence ID" value="NZ_CP080034.1"/>
</dbReference>
<dbReference type="EMBL" id="CP080034">
    <property type="protein sequence ID" value="QYC11466.1"/>
    <property type="molecule type" value="Genomic_DNA"/>
</dbReference>
<proteinExistence type="predicted"/>